<feature type="region of interest" description="Disordered" evidence="1">
    <location>
        <begin position="236"/>
        <end position="270"/>
    </location>
</feature>
<feature type="compositionally biased region" description="Basic and acidic residues" evidence="1">
    <location>
        <begin position="1"/>
        <end position="20"/>
    </location>
</feature>
<organism evidence="2 3">
    <name type="scientific">Oedothorax gibbosus</name>
    <dbReference type="NCBI Taxonomy" id="931172"/>
    <lineage>
        <taxon>Eukaryota</taxon>
        <taxon>Metazoa</taxon>
        <taxon>Ecdysozoa</taxon>
        <taxon>Arthropoda</taxon>
        <taxon>Chelicerata</taxon>
        <taxon>Arachnida</taxon>
        <taxon>Araneae</taxon>
        <taxon>Araneomorphae</taxon>
        <taxon>Entelegynae</taxon>
        <taxon>Araneoidea</taxon>
        <taxon>Linyphiidae</taxon>
        <taxon>Erigoninae</taxon>
        <taxon>Oedothorax</taxon>
    </lineage>
</organism>
<comment type="caution">
    <text evidence="2">The sequence shown here is derived from an EMBL/GenBank/DDBJ whole genome shotgun (WGS) entry which is preliminary data.</text>
</comment>
<proteinExistence type="predicted"/>
<feature type="region of interest" description="Disordered" evidence="1">
    <location>
        <begin position="1"/>
        <end position="29"/>
    </location>
</feature>
<gene>
    <name evidence="2" type="ORF">JTE90_012646</name>
</gene>
<accession>A0AAV6TGP9</accession>
<sequence length="270" mass="29048">MGEKSALHDEGPGDEKDERPGGPFWKENWLLGINPKTPVKASERDAMRPMKGFWFALDSRTMAMEVGIARSVKQLTPKQLPRKWMTLQRWANRAATAELPSGGFPAVSGGSRGRALKVPGVTPPGPAPGADLGGIANTQVRPLRTEVEKGFHVNSILKHGSVGPRDRRNPFRSETSAETQTRCVFLAPTPKNGGLKFPQPDTEIGPSGAKCGNATQLGACGGPGEELSFFCKIRAPGKRSSGDRDCSRKKHPGSWGSRGALFGPFKIRGR</sequence>
<evidence type="ECO:0000313" key="2">
    <source>
        <dbReference type="EMBL" id="KAG8170878.1"/>
    </source>
</evidence>
<keyword evidence="3" id="KW-1185">Reference proteome</keyword>
<dbReference type="EMBL" id="JAFNEN010004727">
    <property type="protein sequence ID" value="KAG8170878.1"/>
    <property type="molecule type" value="Genomic_DNA"/>
</dbReference>
<name>A0AAV6TGP9_9ARAC</name>
<dbReference type="Proteomes" id="UP000827092">
    <property type="component" value="Unassembled WGS sequence"/>
</dbReference>
<protein>
    <submittedName>
        <fullName evidence="2">Uncharacterized protein</fullName>
    </submittedName>
</protein>
<evidence type="ECO:0000313" key="3">
    <source>
        <dbReference type="Proteomes" id="UP000827092"/>
    </source>
</evidence>
<reference evidence="2 3" key="1">
    <citation type="journal article" date="2022" name="Nat. Ecol. Evol.">
        <title>A masculinizing supergene underlies an exaggerated male reproductive morph in a spider.</title>
        <authorList>
            <person name="Hendrickx F."/>
            <person name="De Corte Z."/>
            <person name="Sonet G."/>
            <person name="Van Belleghem S.M."/>
            <person name="Kostlbacher S."/>
            <person name="Vangestel C."/>
        </authorList>
    </citation>
    <scope>NUCLEOTIDE SEQUENCE [LARGE SCALE GENOMIC DNA]</scope>
    <source>
        <strain evidence="2">W744_W776</strain>
    </source>
</reference>
<evidence type="ECO:0000256" key="1">
    <source>
        <dbReference type="SAM" id="MobiDB-lite"/>
    </source>
</evidence>
<feature type="region of interest" description="Disordered" evidence="1">
    <location>
        <begin position="158"/>
        <end position="178"/>
    </location>
</feature>
<dbReference type="AlphaFoldDB" id="A0AAV6TGP9"/>